<name>A0A2C6DHS8_9GAMM</name>
<evidence type="ECO:0000313" key="1">
    <source>
        <dbReference type="EMBL" id="PHI27985.1"/>
    </source>
</evidence>
<gene>
    <name evidence="1" type="ORF">CRN84_00825</name>
</gene>
<evidence type="ECO:0000313" key="2">
    <source>
        <dbReference type="Proteomes" id="UP000224974"/>
    </source>
</evidence>
<organism evidence="1 2">
    <name type="scientific">Budvicia aquatica</name>
    <dbReference type="NCBI Taxonomy" id="82979"/>
    <lineage>
        <taxon>Bacteria</taxon>
        <taxon>Pseudomonadati</taxon>
        <taxon>Pseudomonadota</taxon>
        <taxon>Gammaproteobacteria</taxon>
        <taxon>Enterobacterales</taxon>
        <taxon>Budviciaceae</taxon>
        <taxon>Budvicia</taxon>
    </lineage>
</organism>
<protein>
    <submittedName>
        <fullName evidence="1">Uncharacterized protein</fullName>
    </submittedName>
</protein>
<dbReference type="Proteomes" id="UP000224974">
    <property type="component" value="Unassembled WGS sequence"/>
</dbReference>
<reference evidence="2" key="1">
    <citation type="submission" date="2017-09" db="EMBL/GenBank/DDBJ databases">
        <title>FDA dAtabase for Regulatory Grade micrObial Sequences (FDA-ARGOS): Supporting development and validation of Infectious Disease Dx tests.</title>
        <authorList>
            <person name="Minogue T."/>
            <person name="Wolcott M."/>
            <person name="Wasieloski L."/>
            <person name="Aguilar W."/>
            <person name="Moore D."/>
            <person name="Tallon L."/>
            <person name="Sadzewicz L."/>
            <person name="Ott S."/>
            <person name="Zhao X."/>
            <person name="Nagaraj S."/>
            <person name="Vavikolanu K."/>
            <person name="Aluvathingal J."/>
            <person name="Nadendla S."/>
            <person name="Sichtig H."/>
        </authorList>
    </citation>
    <scope>NUCLEOTIDE SEQUENCE [LARGE SCALE GENOMIC DNA]</scope>
    <source>
        <strain evidence="2">FDAARGOS_387</strain>
    </source>
</reference>
<keyword evidence="2" id="KW-1185">Reference proteome</keyword>
<accession>A0A2C6DHS8</accession>
<comment type="caution">
    <text evidence="1">The sequence shown here is derived from an EMBL/GenBank/DDBJ whole genome shotgun (WGS) entry which is preliminary data.</text>
</comment>
<sequence length="59" mass="7020">MSRDVFIQWTISLRIYRERGLKYFKQKIRKRSRLRAASSLTNIYKTGSNQFGAKPVKLI</sequence>
<proteinExistence type="predicted"/>
<dbReference type="AlphaFoldDB" id="A0A2C6DHS8"/>
<dbReference type="EMBL" id="PDDX01000001">
    <property type="protein sequence ID" value="PHI27985.1"/>
    <property type="molecule type" value="Genomic_DNA"/>
</dbReference>